<accession>A0ABQ3MPD7</accession>
<name>A0ABQ3MPD7_9PSEU</name>
<dbReference type="PRINTS" id="PR00368">
    <property type="entry name" value="FADPNR"/>
</dbReference>
<feature type="domain" description="FAD/NAD(P)-binding" evidence="5">
    <location>
        <begin position="4"/>
        <end position="272"/>
    </location>
</feature>
<comment type="cofactor">
    <cofactor evidence="1">
        <name>FAD</name>
        <dbReference type="ChEBI" id="CHEBI:57692"/>
    </cofactor>
</comment>
<dbReference type="InterPro" id="IPR036188">
    <property type="entry name" value="FAD/NAD-bd_sf"/>
</dbReference>
<dbReference type="InterPro" id="IPR023753">
    <property type="entry name" value="FAD/NAD-binding_dom"/>
</dbReference>
<feature type="domain" description="Reductase C-terminal" evidence="6">
    <location>
        <begin position="291"/>
        <end position="374"/>
    </location>
</feature>
<evidence type="ECO:0000256" key="1">
    <source>
        <dbReference type="ARBA" id="ARBA00001974"/>
    </source>
</evidence>
<gene>
    <name evidence="7" type="primary">hcaD</name>
    <name evidence="7" type="ORF">GCM10017774_64530</name>
</gene>
<sequence length="382" mass="39883">MSLREQGYRGSITVVGAEPVAPYQRPPLTKAYLAGKTDVEGLLMQKESYYEDNDIELVLDDPVAVIDRAARVVVLSSGRTLVFGDLVLATGATPRTLPGTLSLRTIADTDAVRARLDGPSRVVVIGAGFIGLEFAAVAREQGHDVTVVEALPRAMARAVTAFTSAHVVAEHEKTGVRVLLGTQVKAVRTGAVELADGTVLLADLVVAGIGVVPNAELAAGAGLTVGDGIVVDAHLRTDDPSIYAIGDCARFSSTRTGGRIRLESVQNATDQATCVAASIMGSAEPYTGLPWFWSEQHAVKLQIAGLVDGHDHTVVTGDPDGGRFSVFCFRGDRLLGVESVNKPADYMLARRLLSAGGTVSPAVVAAPGFDLRTYLQGGAAAA</sequence>
<dbReference type="SUPFAM" id="SSF55424">
    <property type="entry name" value="FAD/NAD-linked reductases, dimerisation (C-terminal) domain"/>
    <property type="match status" value="1"/>
</dbReference>
<dbReference type="InterPro" id="IPR028202">
    <property type="entry name" value="Reductase_C"/>
</dbReference>
<dbReference type="Gene3D" id="3.50.50.60">
    <property type="entry name" value="FAD/NAD(P)-binding domain"/>
    <property type="match status" value="2"/>
</dbReference>
<dbReference type="Pfam" id="PF14759">
    <property type="entry name" value="Reductase_C"/>
    <property type="match status" value="1"/>
</dbReference>
<dbReference type="PRINTS" id="PR00411">
    <property type="entry name" value="PNDRDTASEI"/>
</dbReference>
<dbReference type="EMBL" id="BNAR01000012">
    <property type="protein sequence ID" value="GHH52508.1"/>
    <property type="molecule type" value="Genomic_DNA"/>
</dbReference>
<protein>
    <submittedName>
        <fullName evidence="7">Pyridine nucleotide-disulfide oxidoreductase</fullName>
    </submittedName>
</protein>
<dbReference type="Gene3D" id="3.30.390.30">
    <property type="match status" value="1"/>
</dbReference>
<dbReference type="Pfam" id="PF07992">
    <property type="entry name" value="Pyr_redox_2"/>
    <property type="match status" value="1"/>
</dbReference>
<keyword evidence="8" id="KW-1185">Reference proteome</keyword>
<evidence type="ECO:0000259" key="5">
    <source>
        <dbReference type="Pfam" id="PF07992"/>
    </source>
</evidence>
<evidence type="ECO:0000256" key="3">
    <source>
        <dbReference type="ARBA" id="ARBA00022827"/>
    </source>
</evidence>
<dbReference type="InterPro" id="IPR050446">
    <property type="entry name" value="FAD-oxidoreductase/Apoptosis"/>
</dbReference>
<dbReference type="PANTHER" id="PTHR43557">
    <property type="entry name" value="APOPTOSIS-INDUCING FACTOR 1"/>
    <property type="match status" value="1"/>
</dbReference>
<evidence type="ECO:0000313" key="8">
    <source>
        <dbReference type="Proteomes" id="UP000605568"/>
    </source>
</evidence>
<keyword evidence="2" id="KW-0285">Flavoprotein</keyword>
<keyword evidence="4" id="KW-0560">Oxidoreductase</keyword>
<evidence type="ECO:0000313" key="7">
    <source>
        <dbReference type="EMBL" id="GHH52508.1"/>
    </source>
</evidence>
<proteinExistence type="predicted"/>
<comment type="caution">
    <text evidence="7">The sequence shown here is derived from an EMBL/GenBank/DDBJ whole genome shotgun (WGS) entry which is preliminary data.</text>
</comment>
<dbReference type="InterPro" id="IPR016156">
    <property type="entry name" value="FAD/NAD-linked_Rdtase_dimer_sf"/>
</dbReference>
<dbReference type="Proteomes" id="UP000605568">
    <property type="component" value="Unassembled WGS sequence"/>
</dbReference>
<dbReference type="PANTHER" id="PTHR43557:SF2">
    <property type="entry name" value="RIESKE DOMAIN-CONTAINING PROTEIN-RELATED"/>
    <property type="match status" value="1"/>
</dbReference>
<keyword evidence="3" id="KW-0274">FAD</keyword>
<dbReference type="SUPFAM" id="SSF51905">
    <property type="entry name" value="FAD/NAD(P)-binding domain"/>
    <property type="match status" value="2"/>
</dbReference>
<evidence type="ECO:0000256" key="2">
    <source>
        <dbReference type="ARBA" id="ARBA00022630"/>
    </source>
</evidence>
<evidence type="ECO:0000256" key="4">
    <source>
        <dbReference type="ARBA" id="ARBA00023002"/>
    </source>
</evidence>
<evidence type="ECO:0000259" key="6">
    <source>
        <dbReference type="Pfam" id="PF14759"/>
    </source>
</evidence>
<reference evidence="8" key="1">
    <citation type="journal article" date="2019" name="Int. J. Syst. Evol. Microbiol.">
        <title>The Global Catalogue of Microorganisms (GCM) 10K type strain sequencing project: providing services to taxonomists for standard genome sequencing and annotation.</title>
        <authorList>
            <consortium name="The Broad Institute Genomics Platform"/>
            <consortium name="The Broad Institute Genome Sequencing Center for Infectious Disease"/>
            <person name="Wu L."/>
            <person name="Ma J."/>
        </authorList>
    </citation>
    <scope>NUCLEOTIDE SEQUENCE [LARGE SCALE GENOMIC DNA]</scope>
    <source>
        <strain evidence="8">CGMCC 4.7367</strain>
    </source>
</reference>
<organism evidence="7 8">
    <name type="scientific">Lentzea cavernae</name>
    <dbReference type="NCBI Taxonomy" id="2020703"/>
    <lineage>
        <taxon>Bacteria</taxon>
        <taxon>Bacillati</taxon>
        <taxon>Actinomycetota</taxon>
        <taxon>Actinomycetes</taxon>
        <taxon>Pseudonocardiales</taxon>
        <taxon>Pseudonocardiaceae</taxon>
        <taxon>Lentzea</taxon>
    </lineage>
</organism>